<evidence type="ECO:0000256" key="4">
    <source>
        <dbReference type="ARBA" id="ARBA00023098"/>
    </source>
</evidence>
<name>A0A317PJW8_9HYPH</name>
<evidence type="ECO:0000256" key="2">
    <source>
        <dbReference type="ARBA" id="ARBA00022516"/>
    </source>
</evidence>
<evidence type="ECO:0000256" key="10">
    <source>
        <dbReference type="ARBA" id="ARBA00047785"/>
    </source>
</evidence>
<comment type="pathway">
    <text evidence="1">Lipid metabolism.</text>
</comment>
<dbReference type="Proteomes" id="UP000246352">
    <property type="component" value="Unassembled WGS sequence"/>
</dbReference>
<comment type="caution">
    <text evidence="12">The sequence shown here is derived from an EMBL/GenBank/DDBJ whole genome shotgun (WGS) entry which is preliminary data.</text>
</comment>
<dbReference type="InterPro" id="IPR052351">
    <property type="entry name" value="Ornithine_N-alpha-AT"/>
</dbReference>
<dbReference type="EMBL" id="QGTR01000003">
    <property type="protein sequence ID" value="PWW00088.1"/>
    <property type="molecule type" value="Genomic_DNA"/>
</dbReference>
<evidence type="ECO:0000256" key="3">
    <source>
        <dbReference type="ARBA" id="ARBA00022679"/>
    </source>
</evidence>
<evidence type="ECO:0000313" key="13">
    <source>
        <dbReference type="Proteomes" id="UP000246352"/>
    </source>
</evidence>
<evidence type="ECO:0000256" key="7">
    <source>
        <dbReference type="ARBA" id="ARBA00039058"/>
    </source>
</evidence>
<dbReference type="SUPFAM" id="SSF55729">
    <property type="entry name" value="Acyl-CoA N-acyltransferases (Nat)"/>
    <property type="match status" value="1"/>
</dbReference>
<comment type="similarity">
    <text evidence="6">Belongs to the acetyltransferase family. OlsB subfamily.</text>
</comment>
<comment type="catalytic activity">
    <reaction evidence="10">
        <text>a (3R)-hydroxyacyl-[ACP] + L-ornithine = a lyso-ornithine lipid + holo-[ACP] + H(+)</text>
        <dbReference type="Rhea" id="RHEA:20633"/>
        <dbReference type="Rhea" id="RHEA-COMP:9685"/>
        <dbReference type="Rhea" id="RHEA-COMP:9945"/>
        <dbReference type="ChEBI" id="CHEBI:15378"/>
        <dbReference type="ChEBI" id="CHEBI:46911"/>
        <dbReference type="ChEBI" id="CHEBI:64479"/>
        <dbReference type="ChEBI" id="CHEBI:78827"/>
        <dbReference type="ChEBI" id="CHEBI:138482"/>
        <dbReference type="EC" id="2.3.2.30"/>
    </reaction>
    <physiologicalReaction direction="left-to-right" evidence="10">
        <dbReference type="Rhea" id="RHEA:20634"/>
    </physiologicalReaction>
</comment>
<dbReference type="Pfam" id="PF13444">
    <property type="entry name" value="Acetyltransf_5"/>
    <property type="match status" value="1"/>
</dbReference>
<dbReference type="AlphaFoldDB" id="A0A317PJW8"/>
<evidence type="ECO:0000256" key="1">
    <source>
        <dbReference type="ARBA" id="ARBA00005189"/>
    </source>
</evidence>
<gene>
    <name evidence="12" type="ORF">DFR52_103290</name>
</gene>
<evidence type="ECO:0000256" key="6">
    <source>
        <dbReference type="ARBA" id="ARBA00038095"/>
    </source>
</evidence>
<keyword evidence="2" id="KW-0444">Lipid biosynthesis</keyword>
<dbReference type="RefSeq" id="WP_110032344.1">
    <property type="nucleotide sequence ID" value="NZ_QGTR01000003.1"/>
</dbReference>
<keyword evidence="13" id="KW-1185">Reference proteome</keyword>
<keyword evidence="4" id="KW-0443">Lipid metabolism</keyword>
<keyword evidence="3 12" id="KW-0808">Transferase</keyword>
<evidence type="ECO:0000256" key="9">
    <source>
        <dbReference type="ARBA" id="ARBA00045724"/>
    </source>
</evidence>
<dbReference type="Gene3D" id="3.40.630.30">
    <property type="match status" value="1"/>
</dbReference>
<dbReference type="PANTHER" id="PTHR37323:SF1">
    <property type="entry name" value="L-ORNITHINE N(ALPHA)-ACYLTRANSFERASE"/>
    <property type="match status" value="1"/>
</dbReference>
<dbReference type="GO" id="GO:0043810">
    <property type="term" value="F:ornithine-acyl [acyl carrier protein] N-acyltransferase activity"/>
    <property type="evidence" value="ECO:0007669"/>
    <property type="project" value="UniProtKB-EC"/>
</dbReference>
<dbReference type="GO" id="GO:0006629">
    <property type="term" value="P:lipid metabolic process"/>
    <property type="evidence" value="ECO:0007669"/>
    <property type="project" value="UniProtKB-KW"/>
</dbReference>
<dbReference type="EC" id="2.3.2.30" evidence="7"/>
<comment type="function">
    <text evidence="9">Catalyzes the first step in the biosynthesis of ornithine lipids, which are phosphorus-free membrane lipids. Catalyzes the 3-hydroxyacyl-acyl carrier protein-dependent acylation of ornithine to form lyso-ornithine lipid (LOL).</text>
</comment>
<sequence>METNLDSVRLSGPINPGYRPSPRGPVLGRIGSLDVRLAANRKEVDAAQALRYQVFVEEMGATLPADAMRARRDFDAVDSYCDHLLVLDTARDGDPEDQIVGTYRLLTQSSAECHSGFYSQSEFDVGALVARNPDKRFLELGRSCVLPEYRTRRTIELLWQGNWAYCLANGIDVMFGCASFPGDRPYAHALALSFIHQVAAADADWSVRAVAGRGLDMDMMPSEAIQARAALAMMPPLVKGYLRVGAMTSTEAVVDPAFRTTDILVILPVKRIAERYVNHYGADAGRFAA</sequence>
<dbReference type="InterPro" id="IPR016181">
    <property type="entry name" value="Acyl_CoA_acyltransferase"/>
</dbReference>
<organism evidence="12 13">
    <name type="scientific">Hoeflea marina</name>
    <dbReference type="NCBI Taxonomy" id="274592"/>
    <lineage>
        <taxon>Bacteria</taxon>
        <taxon>Pseudomonadati</taxon>
        <taxon>Pseudomonadota</taxon>
        <taxon>Alphaproteobacteria</taxon>
        <taxon>Hyphomicrobiales</taxon>
        <taxon>Rhizobiaceae</taxon>
        <taxon>Hoeflea</taxon>
    </lineage>
</organism>
<evidence type="ECO:0000256" key="8">
    <source>
        <dbReference type="ARBA" id="ARBA00039866"/>
    </source>
</evidence>
<evidence type="ECO:0000313" key="12">
    <source>
        <dbReference type="EMBL" id="PWW00088.1"/>
    </source>
</evidence>
<evidence type="ECO:0000256" key="5">
    <source>
        <dbReference type="ARBA" id="ARBA00023315"/>
    </source>
</evidence>
<protein>
    <recommendedName>
        <fullName evidence="8">L-ornithine N(alpha)-acyltransferase</fullName>
        <ecNumber evidence="7">2.3.2.30</ecNumber>
    </recommendedName>
</protein>
<keyword evidence="5 12" id="KW-0012">Acyltransferase</keyword>
<evidence type="ECO:0000256" key="11">
    <source>
        <dbReference type="SAM" id="MobiDB-lite"/>
    </source>
</evidence>
<dbReference type="PANTHER" id="PTHR37323">
    <property type="entry name" value="GCN5-RELATED N-ACETYLTRANSFERASE"/>
    <property type="match status" value="1"/>
</dbReference>
<dbReference type="OrthoDB" id="9787072at2"/>
<feature type="region of interest" description="Disordered" evidence="11">
    <location>
        <begin position="1"/>
        <end position="23"/>
    </location>
</feature>
<proteinExistence type="inferred from homology"/>
<accession>A0A317PJW8</accession>
<reference evidence="12 13" key="1">
    <citation type="submission" date="2018-05" db="EMBL/GenBank/DDBJ databases">
        <title>Genomic Encyclopedia of Type Strains, Phase IV (KMG-IV): sequencing the most valuable type-strain genomes for metagenomic binning, comparative biology and taxonomic classification.</title>
        <authorList>
            <person name="Goeker M."/>
        </authorList>
    </citation>
    <scope>NUCLEOTIDE SEQUENCE [LARGE SCALE GENOMIC DNA]</scope>
    <source>
        <strain evidence="12 13">DSM 16791</strain>
    </source>
</reference>